<dbReference type="PANTHER" id="PTHR33542">
    <property type="entry name" value="SIROHYDROCHLORIN FERROCHELATASE, CHLOROPLASTIC"/>
    <property type="match status" value="1"/>
</dbReference>
<keyword evidence="4" id="KW-1185">Reference proteome</keyword>
<dbReference type="InterPro" id="IPR050963">
    <property type="entry name" value="Sirohydro_Cobaltochel/CbiX"/>
</dbReference>
<keyword evidence="1" id="KW-0479">Metal-binding</keyword>
<keyword evidence="2" id="KW-0456">Lyase</keyword>
<sequence length="120" mass="12986">MNSIILFAHGARDPEWARPLQRLRDSVLAQAPAADVRLAFLEFMSPTLAEALDAVALEGATRAEIVPVFLAQGGHVKRDVPLILQAARERHPSLEIVLRDALGESQAVIEAMAICVLARA</sequence>
<protein>
    <submittedName>
        <fullName evidence="3">CbiX/SirB N-terminal domain-containing protein</fullName>
    </submittedName>
</protein>
<dbReference type="RefSeq" id="WP_354602661.1">
    <property type="nucleotide sequence ID" value="NZ_JBEWZI010000031.1"/>
</dbReference>
<evidence type="ECO:0000256" key="1">
    <source>
        <dbReference type="ARBA" id="ARBA00022723"/>
    </source>
</evidence>
<proteinExistence type="predicted"/>
<dbReference type="Proteomes" id="UP001549691">
    <property type="component" value="Unassembled WGS sequence"/>
</dbReference>
<dbReference type="SUPFAM" id="SSF53800">
    <property type="entry name" value="Chelatase"/>
    <property type="match status" value="1"/>
</dbReference>
<organism evidence="3 4">
    <name type="scientific">Uliginosibacterium flavum</name>
    <dbReference type="NCBI Taxonomy" id="1396831"/>
    <lineage>
        <taxon>Bacteria</taxon>
        <taxon>Pseudomonadati</taxon>
        <taxon>Pseudomonadota</taxon>
        <taxon>Betaproteobacteria</taxon>
        <taxon>Rhodocyclales</taxon>
        <taxon>Zoogloeaceae</taxon>
        <taxon>Uliginosibacterium</taxon>
    </lineage>
</organism>
<accession>A0ABV2TQJ3</accession>
<reference evidence="3 4" key="1">
    <citation type="submission" date="2024-07" db="EMBL/GenBank/DDBJ databases">
        <title>Uliginosibacterium flavum JJ3220;KACC:17644.</title>
        <authorList>
            <person name="Kim M.K."/>
        </authorList>
    </citation>
    <scope>NUCLEOTIDE SEQUENCE [LARGE SCALE GENOMIC DNA]</scope>
    <source>
        <strain evidence="3 4">KACC:17644</strain>
    </source>
</reference>
<dbReference type="InterPro" id="IPR002762">
    <property type="entry name" value="CbiX-like"/>
</dbReference>
<evidence type="ECO:0000313" key="4">
    <source>
        <dbReference type="Proteomes" id="UP001549691"/>
    </source>
</evidence>
<dbReference type="PANTHER" id="PTHR33542:SF3">
    <property type="entry name" value="SIROHYDROCHLORIN FERROCHELATASE, CHLOROPLASTIC"/>
    <property type="match status" value="1"/>
</dbReference>
<evidence type="ECO:0000313" key="3">
    <source>
        <dbReference type="EMBL" id="MET7016202.1"/>
    </source>
</evidence>
<evidence type="ECO:0000256" key="2">
    <source>
        <dbReference type="ARBA" id="ARBA00023239"/>
    </source>
</evidence>
<dbReference type="CDD" id="cd03416">
    <property type="entry name" value="CbiX_SirB_N"/>
    <property type="match status" value="1"/>
</dbReference>
<name>A0ABV2TQJ3_9RHOO</name>
<comment type="caution">
    <text evidence="3">The sequence shown here is derived from an EMBL/GenBank/DDBJ whole genome shotgun (WGS) entry which is preliminary data.</text>
</comment>
<dbReference type="EMBL" id="JBEWZI010000031">
    <property type="protein sequence ID" value="MET7016202.1"/>
    <property type="molecule type" value="Genomic_DNA"/>
</dbReference>
<gene>
    <name evidence="3" type="ORF">ABXR19_18600</name>
</gene>
<dbReference type="Gene3D" id="3.40.50.1400">
    <property type="match status" value="1"/>
</dbReference>
<dbReference type="Pfam" id="PF01903">
    <property type="entry name" value="CbiX"/>
    <property type="match status" value="1"/>
</dbReference>